<reference evidence="1 2" key="1">
    <citation type="journal article" date="2024" name="IMA Fungus">
        <title>IMA Genome - F19 : A genome assembly and annotation guide to empower mycologists, including annotated draft genome sequences of Ceratocystis pirilliformis, Diaporthe australafricana, Fusarium ophioides, Paecilomyces lecythidis, and Sporothrix stenoceras.</title>
        <authorList>
            <person name="Aylward J."/>
            <person name="Wilson A.M."/>
            <person name="Visagie C.M."/>
            <person name="Spraker J."/>
            <person name="Barnes I."/>
            <person name="Buitendag C."/>
            <person name="Ceriani C."/>
            <person name="Del Mar Angel L."/>
            <person name="du Plessis D."/>
            <person name="Fuchs T."/>
            <person name="Gasser K."/>
            <person name="Kramer D."/>
            <person name="Li W."/>
            <person name="Munsamy K."/>
            <person name="Piso A."/>
            <person name="Price J.L."/>
            <person name="Sonnekus B."/>
            <person name="Thomas C."/>
            <person name="van der Nest A."/>
            <person name="van Dijk A."/>
            <person name="van Heerden A."/>
            <person name="van Vuuren N."/>
            <person name="Yilmaz N."/>
            <person name="Duong T.A."/>
            <person name="van der Merwe N.A."/>
            <person name="Wingfield M.J."/>
            <person name="Wingfield B.D."/>
        </authorList>
    </citation>
    <scope>NUCLEOTIDE SEQUENCE [LARGE SCALE GENOMIC DNA]</scope>
    <source>
        <strain evidence="1 2">CMW 18300</strain>
    </source>
</reference>
<dbReference type="Proteomes" id="UP001583177">
    <property type="component" value="Unassembled WGS sequence"/>
</dbReference>
<evidence type="ECO:0000313" key="1">
    <source>
        <dbReference type="EMBL" id="KAL1869410.1"/>
    </source>
</evidence>
<gene>
    <name evidence="1" type="ORF">Daus18300_005622</name>
</gene>
<protein>
    <submittedName>
        <fullName evidence="1">Uncharacterized protein</fullName>
    </submittedName>
</protein>
<keyword evidence="2" id="KW-1185">Reference proteome</keyword>
<dbReference type="EMBL" id="JAWRVE010000041">
    <property type="protein sequence ID" value="KAL1869410.1"/>
    <property type="molecule type" value="Genomic_DNA"/>
</dbReference>
<proteinExistence type="predicted"/>
<evidence type="ECO:0000313" key="2">
    <source>
        <dbReference type="Proteomes" id="UP001583177"/>
    </source>
</evidence>
<name>A0ABR3X0I4_9PEZI</name>
<accession>A0ABR3X0I4</accession>
<comment type="caution">
    <text evidence="1">The sequence shown here is derived from an EMBL/GenBank/DDBJ whole genome shotgun (WGS) entry which is preliminary data.</text>
</comment>
<organism evidence="1 2">
    <name type="scientific">Diaporthe australafricana</name>
    <dbReference type="NCBI Taxonomy" id="127596"/>
    <lineage>
        <taxon>Eukaryota</taxon>
        <taxon>Fungi</taxon>
        <taxon>Dikarya</taxon>
        <taxon>Ascomycota</taxon>
        <taxon>Pezizomycotina</taxon>
        <taxon>Sordariomycetes</taxon>
        <taxon>Sordariomycetidae</taxon>
        <taxon>Diaporthales</taxon>
        <taxon>Diaporthaceae</taxon>
        <taxon>Diaporthe</taxon>
    </lineage>
</organism>
<sequence>MEVLLTVRAKEQEHVDILGNYAANEIVDSGNPGTAKVVDLYRRAIENAKRGVAAYDEYMSLNWNQVRQRQYVHFLIPTLHSKVSLKSVVQFCNRLLKHRDITCAFQYEMNGEGENRQPPRHRIQDAKALELFGKFTTSVPLQAGPEPFWWPVTQSRQATSREALSAQEWATRTHLGLDTDEHIQGMLFGHFNDKAYPAGVAVDPVAVLVGLKDWDSQVDLLALIEGLLVEGIKDLF</sequence>